<gene>
    <name evidence="2" type="ORF">BGT96224_1471</name>
    <name evidence="3" type="ORF">BGT96224V2_LOCUS3368</name>
</gene>
<evidence type="ECO:0000313" key="2">
    <source>
        <dbReference type="EMBL" id="EPQ64912.1"/>
    </source>
</evidence>
<evidence type="ECO:0000313" key="3">
    <source>
        <dbReference type="EMBL" id="SUZ10219.1"/>
    </source>
</evidence>
<dbReference type="EMBL" id="KE375048">
    <property type="protein sequence ID" value="EPQ64912.1"/>
    <property type="molecule type" value="Genomic_DNA"/>
</dbReference>
<evidence type="ECO:0000256" key="1">
    <source>
        <dbReference type="SAM" id="MobiDB-lite"/>
    </source>
</evidence>
<protein>
    <submittedName>
        <fullName evidence="3">Bgt-1471</fullName>
    </submittedName>
</protein>
<sequence>MSSRNTQRLCRLPSNSSNTDTEHNSKSRTIRVTLGRNRFKSFNRHQENTYSPCLRAKILAYLASTTRPFPLSIKNADKPMHHQDIKDLCELLNLSGEDRWWEIDLDDAYCEKCVQENVRPPGRKGIIDNIPILSNLTRQVHRCFYDASSTPEKSTSPYIECPHQTNFSQLMSEISIETRSRLSCLRITGNFQNPSEVASAIHNLLRLFPNILNAEVHLPLASLASISEPDKIAAHLGTLESALPKGVALNFQNLLEHSEFMLKWVQVKRRWYELIPNETEIAQLNKIRNLSDSEEKLMGIGSESINWARLNRGRRYT</sequence>
<proteinExistence type="predicted"/>
<name>A0A061HHF0_BLUGR</name>
<dbReference type="OrthoDB" id="3553226at2759"/>
<dbReference type="Proteomes" id="UP000053110">
    <property type="component" value="Unassembled WGS sequence"/>
</dbReference>
<reference evidence="3" key="3">
    <citation type="submission" date="2018-07" db="EMBL/GenBank/DDBJ databases">
        <authorList>
            <person name="Quirk P.G."/>
            <person name="Krulwich T.A."/>
        </authorList>
    </citation>
    <scope>NUCLEOTIDE SEQUENCE</scope>
    <source>
        <strain evidence="3">96224</strain>
    </source>
</reference>
<dbReference type="HOGENOM" id="CLU_894864_0_0_1"/>
<reference evidence="4" key="1">
    <citation type="journal article" date="2013" name="Nat. Genet.">
        <title>The wheat powdery mildew genome shows the unique evolution of an obligate biotroph.</title>
        <authorList>
            <person name="Wicker T."/>
            <person name="Oberhaensli S."/>
            <person name="Parlange F."/>
            <person name="Buchmann J.P."/>
            <person name="Shatalina M."/>
            <person name="Roffler S."/>
            <person name="Ben-David R."/>
            <person name="Dolezel J."/>
            <person name="Simkova H."/>
            <person name="Schulze-Lefert P."/>
            <person name="Spanu P.D."/>
            <person name="Bruggmann R."/>
            <person name="Amselem J."/>
            <person name="Quesneville H."/>
            <person name="Ver Loren van Themaat E."/>
            <person name="Paape T."/>
            <person name="Shimizu K.K."/>
            <person name="Keller B."/>
        </authorList>
    </citation>
    <scope>NUCLEOTIDE SEQUENCE [LARGE SCALE GENOMIC DNA]</scope>
    <source>
        <strain evidence="4">96224</strain>
    </source>
</reference>
<feature type="compositionally biased region" description="Polar residues" evidence="1">
    <location>
        <begin position="1"/>
        <end position="19"/>
    </location>
</feature>
<dbReference type="EMBL" id="UIGY01000076">
    <property type="protein sequence ID" value="SUZ10219.1"/>
    <property type="molecule type" value="Genomic_DNA"/>
</dbReference>
<evidence type="ECO:0000313" key="4">
    <source>
        <dbReference type="Proteomes" id="UP000053110"/>
    </source>
</evidence>
<accession>A0A061HHF0</accession>
<dbReference type="AlphaFoldDB" id="A0A061HHF0"/>
<feature type="region of interest" description="Disordered" evidence="1">
    <location>
        <begin position="1"/>
        <end position="27"/>
    </location>
</feature>
<reference evidence="2" key="2">
    <citation type="submission" date="2013-01" db="EMBL/GenBank/DDBJ databases">
        <title>The wheat powdery mildew genome reveals unique evolution of an obligate biotroph.</title>
        <authorList>
            <person name="Oberhaensli S."/>
            <person name="Wicker T."/>
            <person name="Keller B."/>
        </authorList>
    </citation>
    <scope>NUCLEOTIDE SEQUENCE</scope>
    <source>
        <strain evidence="2">96224</strain>
    </source>
</reference>
<organism evidence="3">
    <name type="scientific">Blumeria graminis f. sp. tritici 96224</name>
    <dbReference type="NCBI Taxonomy" id="1268274"/>
    <lineage>
        <taxon>Eukaryota</taxon>
        <taxon>Fungi</taxon>
        <taxon>Dikarya</taxon>
        <taxon>Ascomycota</taxon>
        <taxon>Pezizomycotina</taxon>
        <taxon>Leotiomycetes</taxon>
        <taxon>Erysiphales</taxon>
        <taxon>Erysiphaceae</taxon>
        <taxon>Blumeria</taxon>
    </lineage>
</organism>